<dbReference type="InterPro" id="IPR036770">
    <property type="entry name" value="Ankyrin_rpt-contain_sf"/>
</dbReference>
<dbReference type="EMBL" id="MAVT02000907">
    <property type="protein sequence ID" value="POS72872.1"/>
    <property type="molecule type" value="Genomic_DNA"/>
</dbReference>
<dbReference type="Proteomes" id="UP000094444">
    <property type="component" value="Unassembled WGS sequence"/>
</dbReference>
<evidence type="ECO:0000256" key="2">
    <source>
        <dbReference type="ARBA" id="ARBA00023043"/>
    </source>
</evidence>
<feature type="repeat" description="ANK" evidence="3">
    <location>
        <begin position="93"/>
        <end position="125"/>
    </location>
</feature>
<evidence type="ECO:0000256" key="4">
    <source>
        <dbReference type="SAM" id="MobiDB-lite"/>
    </source>
</evidence>
<evidence type="ECO:0000256" key="3">
    <source>
        <dbReference type="PROSITE-ProRule" id="PRU00023"/>
    </source>
</evidence>
<dbReference type="InterPro" id="IPR002110">
    <property type="entry name" value="Ankyrin_rpt"/>
</dbReference>
<dbReference type="AlphaFoldDB" id="A0A2P5HRJ3"/>
<dbReference type="GO" id="GO:0010468">
    <property type="term" value="P:regulation of gene expression"/>
    <property type="evidence" value="ECO:0007669"/>
    <property type="project" value="TreeGrafter"/>
</dbReference>
<keyword evidence="1" id="KW-0677">Repeat</keyword>
<accession>A0A2P5HRJ3</accession>
<dbReference type="SMART" id="SM00248">
    <property type="entry name" value="ANK"/>
    <property type="match status" value="2"/>
</dbReference>
<dbReference type="PROSITE" id="PS50088">
    <property type="entry name" value="ANK_REPEAT"/>
    <property type="match status" value="1"/>
</dbReference>
<evidence type="ECO:0000313" key="5">
    <source>
        <dbReference type="EMBL" id="POS72872.1"/>
    </source>
</evidence>
<dbReference type="PROSITE" id="PS50297">
    <property type="entry name" value="ANK_REP_REGION"/>
    <property type="match status" value="1"/>
</dbReference>
<organism evidence="5 6">
    <name type="scientific">Diaporthe helianthi</name>
    <dbReference type="NCBI Taxonomy" id="158607"/>
    <lineage>
        <taxon>Eukaryota</taxon>
        <taxon>Fungi</taxon>
        <taxon>Dikarya</taxon>
        <taxon>Ascomycota</taxon>
        <taxon>Pezizomycotina</taxon>
        <taxon>Sordariomycetes</taxon>
        <taxon>Sordariomycetidae</taxon>
        <taxon>Diaporthales</taxon>
        <taxon>Diaporthaceae</taxon>
        <taxon>Diaporthe</taxon>
    </lineage>
</organism>
<dbReference type="PANTHER" id="PTHR24124">
    <property type="entry name" value="ANKYRIN REPEAT FAMILY A"/>
    <property type="match status" value="1"/>
</dbReference>
<comment type="caution">
    <text evidence="5">The sequence shown here is derived from an EMBL/GenBank/DDBJ whole genome shotgun (WGS) entry which is preliminary data.</text>
</comment>
<dbReference type="InParanoid" id="A0A2P5HRJ3"/>
<keyword evidence="2 3" id="KW-0040">ANK repeat</keyword>
<feature type="region of interest" description="Disordered" evidence="4">
    <location>
        <begin position="157"/>
        <end position="206"/>
    </location>
</feature>
<dbReference type="FunCoup" id="A0A2P5HRJ3">
    <property type="interactions" value="41"/>
</dbReference>
<reference evidence="5" key="1">
    <citation type="submission" date="2017-09" db="EMBL/GenBank/DDBJ databases">
        <title>Polyketide synthases of a Diaporthe helianthi virulent isolate.</title>
        <authorList>
            <person name="Baroncelli R."/>
        </authorList>
    </citation>
    <scope>NUCLEOTIDE SEQUENCE [LARGE SCALE GENOMIC DNA]</scope>
    <source>
        <strain evidence="5">7/96</strain>
    </source>
</reference>
<keyword evidence="6" id="KW-1185">Reference proteome</keyword>
<protein>
    <submittedName>
        <fullName evidence="5">Uncharacterized protein</fullName>
    </submittedName>
</protein>
<gene>
    <name evidence="5" type="ORF">DHEL01_v208736</name>
</gene>
<proteinExistence type="predicted"/>
<dbReference type="SUPFAM" id="SSF48403">
    <property type="entry name" value="Ankyrin repeat"/>
    <property type="match status" value="1"/>
</dbReference>
<dbReference type="Pfam" id="PF12796">
    <property type="entry name" value="Ank_2"/>
    <property type="match status" value="1"/>
</dbReference>
<dbReference type="OrthoDB" id="10057496at2759"/>
<dbReference type="STRING" id="158607.A0A2P5HRJ3"/>
<name>A0A2P5HRJ3_DIAHE</name>
<dbReference type="PANTHER" id="PTHR24124:SF14">
    <property type="entry name" value="CHROMOSOME UNDETERMINED SCAFFOLD_25, WHOLE GENOME SHOTGUN SEQUENCE"/>
    <property type="match status" value="1"/>
</dbReference>
<evidence type="ECO:0000256" key="1">
    <source>
        <dbReference type="ARBA" id="ARBA00022737"/>
    </source>
</evidence>
<evidence type="ECO:0000313" key="6">
    <source>
        <dbReference type="Proteomes" id="UP000094444"/>
    </source>
</evidence>
<dbReference type="GO" id="GO:0005634">
    <property type="term" value="C:nucleus"/>
    <property type="evidence" value="ECO:0007669"/>
    <property type="project" value="TreeGrafter"/>
</dbReference>
<dbReference type="Gene3D" id="1.25.40.20">
    <property type="entry name" value="Ankyrin repeat-containing domain"/>
    <property type="match status" value="1"/>
</dbReference>
<sequence length="206" mass="21937">MAPKLSEDDIDDIIYFARAGEITDLEETLSSLSTREGVSPAEIISAARDEGKSTCLHMATGNGNIEIVKTILSHFTTRPKQEKQALLDAQNEFGNTALHWAALGGHLDLVKLLVAEGASPGIANDKNYVPLDSASFGEKHDVVDFFLAQMEKLETQNGEDGGLRKAAEGVRVSGGGGGGEGEEEQEEEFVMRAGDTTEGAKGERSS</sequence>